<proteinExistence type="predicted"/>
<keyword evidence="2 5" id="KW-0378">Hydrolase</keyword>
<keyword evidence="8" id="KW-1185">Reference proteome</keyword>
<evidence type="ECO:0000256" key="3">
    <source>
        <dbReference type="ARBA" id="ARBA00022806"/>
    </source>
</evidence>
<gene>
    <name evidence="7" type="primary">helR</name>
    <name evidence="7" type="ORF">ACGFYS_23455</name>
</gene>
<dbReference type="PANTHER" id="PTHR11070">
    <property type="entry name" value="UVRD / RECB / PCRA DNA HELICASE FAMILY MEMBER"/>
    <property type="match status" value="1"/>
</dbReference>
<dbReference type="InterPro" id="IPR014016">
    <property type="entry name" value="UvrD-like_ATP-bd"/>
</dbReference>
<evidence type="ECO:0000313" key="7">
    <source>
        <dbReference type="EMBL" id="MFG3191891.1"/>
    </source>
</evidence>
<dbReference type="SUPFAM" id="SSF52540">
    <property type="entry name" value="P-loop containing nucleoside triphosphate hydrolases"/>
    <property type="match status" value="1"/>
</dbReference>
<name>A0ABW7BWJ5_9ACTN</name>
<evidence type="ECO:0000256" key="2">
    <source>
        <dbReference type="ARBA" id="ARBA00022801"/>
    </source>
</evidence>
<dbReference type="PANTHER" id="PTHR11070:SF45">
    <property type="entry name" value="DNA 3'-5' HELICASE"/>
    <property type="match status" value="1"/>
</dbReference>
<dbReference type="PROSITE" id="PS51198">
    <property type="entry name" value="UVRD_HELICASE_ATP_BIND"/>
    <property type="match status" value="1"/>
</dbReference>
<dbReference type="Proteomes" id="UP001604282">
    <property type="component" value="Unassembled WGS sequence"/>
</dbReference>
<evidence type="ECO:0000313" key="8">
    <source>
        <dbReference type="Proteomes" id="UP001604282"/>
    </source>
</evidence>
<evidence type="ECO:0000256" key="5">
    <source>
        <dbReference type="PROSITE-ProRule" id="PRU00560"/>
    </source>
</evidence>
<evidence type="ECO:0000256" key="4">
    <source>
        <dbReference type="ARBA" id="ARBA00022840"/>
    </source>
</evidence>
<dbReference type="InterPro" id="IPR000212">
    <property type="entry name" value="DNA_helicase_UvrD/REP"/>
</dbReference>
<dbReference type="EMBL" id="JBICZW010000015">
    <property type="protein sequence ID" value="MFG3191891.1"/>
    <property type="molecule type" value="Genomic_DNA"/>
</dbReference>
<evidence type="ECO:0000256" key="1">
    <source>
        <dbReference type="ARBA" id="ARBA00022741"/>
    </source>
</evidence>
<protein>
    <submittedName>
        <fullName evidence="7">RNA polymerase recycling motor ATPase HelR</fullName>
    </submittedName>
</protein>
<keyword evidence="3 5" id="KW-0347">Helicase</keyword>
<sequence length="719" mass="78176">MPPRTTGPFQLPERLAAKAAPALIADDERHFAAVEESLEQAVAELSDRLAGVLRAPGGAGREAMERDLEVHRLSGRLRALRRFGLDLCLGRIVSADGSEPLYIGRLGLTDGDGNRLLVDWRSPAAEPFFAATHAHPMDLASRRRYRWNGGRITDYWDEVFTEGGLDAHAALDDQSAFIASLGTNRSERMRDVLSTIQADQDAIVRAGSRGALVVDGGPGTGKTVVALHRAAYLLYSDPRLGHRRGGVLFVGPHQPYLAYVSDVLPSLGEEGVRTCTVRDLVAEGATAGPEKDPEVARLKSSAALVRGIEKAVRFYEEPPAETTRVTTDWGDLTVTAEDWAEAFDAPGPSTPHNEARELIWEELVTLLKEKAGDQVPDVLFERALRHDRELVGTLERAWPMLEPTDLVGDLWTVPAYLRLCAPWLDREEVRALQRADAQAWTESDLPFLDAARQRLGDPRAAARTRREKATLAARKERMAGVIDTIVRSDDDGEGAVTMLLGKDLQDSLVDGGGLPAAATDPLAGPFAHVVVDEAQELTDAEWQMLLLRCPSRSFTIVGDRAQARHGFTETWRERLERIGLDRVEMASLSINYRTPEEVMTEAAPVIRAALPDANVPTSVRASGLPVVHGPAGDLDAVLDDWLAGHADGVACVIAAGGHLPPLGDRPRVRALTPSLSKGLEFDLVVLLDPERFGEGIEGAVDRYVAMTRATQRLVVLTTG</sequence>
<dbReference type="InterPro" id="IPR027417">
    <property type="entry name" value="P-loop_NTPase"/>
</dbReference>
<feature type="binding site" evidence="5">
    <location>
        <begin position="216"/>
        <end position="223"/>
    </location>
    <ligand>
        <name>ATP</name>
        <dbReference type="ChEBI" id="CHEBI:30616"/>
    </ligand>
</feature>
<dbReference type="RefSeq" id="WP_392016358.1">
    <property type="nucleotide sequence ID" value="NZ_JBIBSS010000034.1"/>
</dbReference>
<keyword evidence="4 5" id="KW-0067">ATP-binding</keyword>
<organism evidence="7 8">
    <name type="scientific">Streptomyces omiyaensis</name>
    <dbReference type="NCBI Taxonomy" id="68247"/>
    <lineage>
        <taxon>Bacteria</taxon>
        <taxon>Bacillati</taxon>
        <taxon>Actinomycetota</taxon>
        <taxon>Actinomycetes</taxon>
        <taxon>Kitasatosporales</taxon>
        <taxon>Streptomycetaceae</taxon>
        <taxon>Streptomyces</taxon>
    </lineage>
</organism>
<keyword evidence="1 5" id="KW-0547">Nucleotide-binding</keyword>
<dbReference type="Gene3D" id="3.40.50.300">
    <property type="entry name" value="P-loop containing nucleotide triphosphate hydrolases"/>
    <property type="match status" value="3"/>
</dbReference>
<dbReference type="NCBIfam" id="NF041254">
    <property type="entry name" value="motor_HelR"/>
    <property type="match status" value="1"/>
</dbReference>
<evidence type="ECO:0000259" key="6">
    <source>
        <dbReference type="PROSITE" id="PS51198"/>
    </source>
</evidence>
<accession>A0ABW7BWJ5</accession>
<reference evidence="7 8" key="1">
    <citation type="submission" date="2024-10" db="EMBL/GenBank/DDBJ databases">
        <title>The Natural Products Discovery Center: Release of the First 8490 Sequenced Strains for Exploring Actinobacteria Biosynthetic Diversity.</title>
        <authorList>
            <person name="Kalkreuter E."/>
            <person name="Kautsar S.A."/>
            <person name="Yang D."/>
            <person name="Bader C.D."/>
            <person name="Teijaro C.N."/>
            <person name="Fluegel L."/>
            <person name="Davis C.M."/>
            <person name="Simpson J.R."/>
            <person name="Lauterbach L."/>
            <person name="Steele A.D."/>
            <person name="Gui C."/>
            <person name="Meng S."/>
            <person name="Li G."/>
            <person name="Viehrig K."/>
            <person name="Ye F."/>
            <person name="Su P."/>
            <person name="Kiefer A.F."/>
            <person name="Nichols A."/>
            <person name="Cepeda A.J."/>
            <person name="Yan W."/>
            <person name="Fan B."/>
            <person name="Jiang Y."/>
            <person name="Adhikari A."/>
            <person name="Zheng C.-J."/>
            <person name="Schuster L."/>
            <person name="Cowan T.M."/>
            <person name="Smanski M.J."/>
            <person name="Chevrette M.G."/>
            <person name="De Carvalho L.P.S."/>
            <person name="Shen B."/>
        </authorList>
    </citation>
    <scope>NUCLEOTIDE SEQUENCE [LARGE SCALE GENOMIC DNA]</scope>
    <source>
        <strain evidence="7 8">NPDC048229</strain>
    </source>
</reference>
<feature type="domain" description="UvrD-like helicase ATP-binding" evidence="6">
    <location>
        <begin position="195"/>
        <end position="595"/>
    </location>
</feature>
<comment type="caution">
    <text evidence="7">The sequence shown here is derived from an EMBL/GenBank/DDBJ whole genome shotgun (WGS) entry which is preliminary data.</text>
</comment>